<dbReference type="RefSeq" id="WP_076556052.1">
    <property type="nucleotide sequence ID" value="NZ_FTNU01000021.1"/>
</dbReference>
<dbReference type="AlphaFoldDB" id="A0A1N7G0X8"/>
<keyword evidence="2" id="KW-1185">Reference proteome</keyword>
<dbReference type="EMBL" id="FTNU01000021">
    <property type="protein sequence ID" value="SIS06227.1"/>
    <property type="molecule type" value="Genomic_DNA"/>
</dbReference>
<evidence type="ECO:0000313" key="1">
    <source>
        <dbReference type="EMBL" id="SIS06227.1"/>
    </source>
</evidence>
<accession>A0A1N7G0X8</accession>
<dbReference type="STRING" id="34061.B0189_01960"/>
<organism evidence="1 2">
    <name type="scientific">Moraxella cuniculi DSM 21768</name>
    <dbReference type="NCBI Taxonomy" id="1122245"/>
    <lineage>
        <taxon>Bacteria</taxon>
        <taxon>Pseudomonadati</taxon>
        <taxon>Pseudomonadota</taxon>
        <taxon>Gammaproteobacteria</taxon>
        <taxon>Moraxellales</taxon>
        <taxon>Moraxellaceae</taxon>
        <taxon>Moraxella</taxon>
    </lineage>
</organism>
<gene>
    <name evidence="1" type="ORF">SAMN02745664_12120</name>
</gene>
<reference evidence="2" key="1">
    <citation type="submission" date="2017-01" db="EMBL/GenBank/DDBJ databases">
        <authorList>
            <person name="Varghese N."/>
            <person name="Submissions S."/>
        </authorList>
    </citation>
    <scope>NUCLEOTIDE SEQUENCE [LARGE SCALE GENOMIC DNA]</scope>
    <source>
        <strain evidence="2">DSM 21768</strain>
    </source>
</reference>
<evidence type="ECO:0000313" key="2">
    <source>
        <dbReference type="Proteomes" id="UP000187495"/>
    </source>
</evidence>
<proteinExistence type="predicted"/>
<protein>
    <submittedName>
        <fullName evidence="1">Uncharacterized protein</fullName>
    </submittedName>
</protein>
<sequence length="135" mass="16055">MIKPKFTLSLNNISFLNTDLEYKIHSYGLKVLPYGVIDKGSQNTTVYFQNIQFNQMIDSVREFLNKKNEEEFIEIFWSDSNKYSIQCKVSIALKHLDDIANEDWDFWIFGANWAIEYYHEKCLSYFENCSVNYLS</sequence>
<dbReference type="Proteomes" id="UP000187495">
    <property type="component" value="Unassembled WGS sequence"/>
</dbReference>
<name>A0A1N7G0X8_9GAMM</name>